<evidence type="ECO:0000259" key="3">
    <source>
        <dbReference type="PROSITE" id="PS50052"/>
    </source>
</evidence>
<dbReference type="FunFam" id="2.30.42.10:FF:000075">
    <property type="entry name" value="Tight junction protein ZO-2 isoform 2"/>
    <property type="match status" value="1"/>
</dbReference>
<evidence type="ECO:0000259" key="4">
    <source>
        <dbReference type="PROSITE" id="PS50106"/>
    </source>
</evidence>
<dbReference type="InterPro" id="IPR008144">
    <property type="entry name" value="Guanylate_kin-like_dom"/>
</dbReference>
<dbReference type="PROSITE" id="PS50106">
    <property type="entry name" value="PDZ"/>
    <property type="match status" value="2"/>
</dbReference>
<dbReference type="InterPro" id="IPR027417">
    <property type="entry name" value="P-loop_NTPase"/>
</dbReference>
<keyword evidence="2" id="KW-0732">Signal</keyword>
<evidence type="ECO:0000256" key="2">
    <source>
        <dbReference type="SAM" id="SignalP"/>
    </source>
</evidence>
<dbReference type="GO" id="GO:0005886">
    <property type="term" value="C:plasma membrane"/>
    <property type="evidence" value="ECO:0007669"/>
    <property type="project" value="TreeGrafter"/>
</dbReference>
<dbReference type="PRINTS" id="PR01599">
    <property type="entry name" value="ZONOCCLUDNS2"/>
</dbReference>
<dbReference type="Gene3D" id="3.40.50.300">
    <property type="entry name" value="P-loop containing nucleotide triphosphate hydrolases"/>
    <property type="match status" value="1"/>
</dbReference>
<dbReference type="CDD" id="cd06727">
    <property type="entry name" value="PDZ1_ZO1-like"/>
    <property type="match status" value="1"/>
</dbReference>
<dbReference type="GO" id="GO:1905605">
    <property type="term" value="P:positive regulation of blood-brain barrier permeability"/>
    <property type="evidence" value="ECO:0007669"/>
    <property type="project" value="TreeGrafter"/>
</dbReference>
<dbReference type="InterPro" id="IPR008145">
    <property type="entry name" value="GK/Ca_channel_bsu"/>
</dbReference>
<feature type="compositionally biased region" description="Polar residues" evidence="1">
    <location>
        <begin position="156"/>
        <end position="166"/>
    </location>
</feature>
<dbReference type="SMART" id="SM00072">
    <property type="entry name" value="GuKc"/>
    <property type="match status" value="1"/>
</dbReference>
<dbReference type="GO" id="GO:0005923">
    <property type="term" value="C:bicellular tight junction"/>
    <property type="evidence" value="ECO:0007669"/>
    <property type="project" value="InterPro"/>
</dbReference>
<feature type="region of interest" description="Disordered" evidence="1">
    <location>
        <begin position="435"/>
        <end position="464"/>
    </location>
</feature>
<dbReference type="SUPFAM" id="SSF50156">
    <property type="entry name" value="PDZ domain-like"/>
    <property type="match status" value="2"/>
</dbReference>
<dbReference type="AlphaFoldDB" id="A0A8C5UGD3"/>
<feature type="chain" id="PRO_5034617132" description="Tight junction protein ZO-2" evidence="2">
    <location>
        <begin position="20"/>
        <end position="823"/>
    </location>
</feature>
<feature type="domain" description="Guanylate kinase-like" evidence="3">
    <location>
        <begin position="470"/>
        <end position="656"/>
    </location>
</feature>
<dbReference type="PANTHER" id="PTHR13865:SF26">
    <property type="entry name" value="TIGHT JUNCTION PROTEIN ZO-2"/>
    <property type="match status" value="1"/>
</dbReference>
<dbReference type="Gene3D" id="2.30.42.10">
    <property type="match status" value="2"/>
</dbReference>
<feature type="compositionally biased region" description="Pro residues" evidence="1">
    <location>
        <begin position="767"/>
        <end position="779"/>
    </location>
</feature>
<evidence type="ECO:0008006" key="7">
    <source>
        <dbReference type="Google" id="ProtNLM"/>
    </source>
</evidence>
<dbReference type="PANTHER" id="PTHR13865">
    <property type="entry name" value="TIGHT JUNCTION PROTEIN"/>
    <property type="match status" value="1"/>
</dbReference>
<protein>
    <recommendedName>
        <fullName evidence="7">Tight junction protein ZO-2</fullName>
    </recommendedName>
</protein>
<reference evidence="5" key="1">
    <citation type="submission" date="2025-08" db="UniProtKB">
        <authorList>
            <consortium name="Ensembl"/>
        </authorList>
    </citation>
    <scope>IDENTIFICATION</scope>
</reference>
<feature type="signal peptide" evidence="2">
    <location>
        <begin position="1"/>
        <end position="19"/>
    </location>
</feature>
<proteinExistence type="predicted"/>
<feature type="region of interest" description="Disordered" evidence="1">
    <location>
        <begin position="702"/>
        <end position="823"/>
    </location>
</feature>
<feature type="compositionally biased region" description="Basic and acidic residues" evidence="1">
    <location>
        <begin position="734"/>
        <end position="749"/>
    </location>
</feature>
<dbReference type="GO" id="GO:0090557">
    <property type="term" value="P:establishment of endothelial intestinal barrier"/>
    <property type="evidence" value="ECO:0007669"/>
    <property type="project" value="TreeGrafter"/>
</dbReference>
<dbReference type="Proteomes" id="UP000694560">
    <property type="component" value="Unplaced"/>
</dbReference>
<dbReference type="Pfam" id="PF00625">
    <property type="entry name" value="Guanylate_kin"/>
    <property type="match status" value="1"/>
</dbReference>
<reference evidence="5" key="2">
    <citation type="submission" date="2025-09" db="UniProtKB">
        <authorList>
            <consortium name="Ensembl"/>
        </authorList>
    </citation>
    <scope>IDENTIFICATION</scope>
</reference>
<dbReference type="FunFam" id="3.40.50.300:FF:000110">
    <property type="entry name" value="tight junction protein ZO-1 isoform X1"/>
    <property type="match status" value="1"/>
</dbReference>
<feature type="compositionally biased region" description="Basic and acidic residues" evidence="1">
    <location>
        <begin position="373"/>
        <end position="402"/>
    </location>
</feature>
<feature type="region of interest" description="Disordered" evidence="1">
    <location>
        <begin position="367"/>
        <end position="418"/>
    </location>
</feature>
<feature type="region of interest" description="Disordered" evidence="1">
    <location>
        <begin position="134"/>
        <end position="263"/>
    </location>
</feature>
<dbReference type="PROSITE" id="PS50052">
    <property type="entry name" value="GUANYLATE_KINASE_2"/>
    <property type="match status" value="1"/>
</dbReference>
<dbReference type="SMART" id="SM00228">
    <property type="entry name" value="PDZ"/>
    <property type="match status" value="2"/>
</dbReference>
<dbReference type="GO" id="GO:0050839">
    <property type="term" value="F:cell adhesion molecule binding"/>
    <property type="evidence" value="ECO:0007669"/>
    <property type="project" value="TreeGrafter"/>
</dbReference>
<dbReference type="GO" id="GO:0098609">
    <property type="term" value="P:cell-cell adhesion"/>
    <property type="evidence" value="ECO:0007669"/>
    <property type="project" value="TreeGrafter"/>
</dbReference>
<dbReference type="InterPro" id="IPR001478">
    <property type="entry name" value="PDZ"/>
</dbReference>
<dbReference type="Pfam" id="PF00595">
    <property type="entry name" value="PDZ"/>
    <property type="match status" value="2"/>
</dbReference>
<dbReference type="InterPro" id="IPR036034">
    <property type="entry name" value="PDZ_sf"/>
</dbReference>
<organism evidence="5 6">
    <name type="scientific">Malurus cyaneus samueli</name>
    <dbReference type="NCBI Taxonomy" id="2593467"/>
    <lineage>
        <taxon>Eukaryota</taxon>
        <taxon>Metazoa</taxon>
        <taxon>Chordata</taxon>
        <taxon>Craniata</taxon>
        <taxon>Vertebrata</taxon>
        <taxon>Euteleostomi</taxon>
        <taxon>Archelosauria</taxon>
        <taxon>Archosauria</taxon>
        <taxon>Dinosauria</taxon>
        <taxon>Saurischia</taxon>
        <taxon>Theropoda</taxon>
        <taxon>Coelurosauria</taxon>
        <taxon>Aves</taxon>
        <taxon>Neognathae</taxon>
        <taxon>Neoaves</taxon>
        <taxon>Telluraves</taxon>
        <taxon>Australaves</taxon>
        <taxon>Passeriformes</taxon>
        <taxon>Meliphagoidea</taxon>
        <taxon>Maluridae</taxon>
        <taxon>Malurus</taxon>
    </lineage>
</organism>
<accession>A0A8C5UGD3</accession>
<dbReference type="InterPro" id="IPR005419">
    <property type="entry name" value="ZO-2"/>
</dbReference>
<evidence type="ECO:0000313" key="6">
    <source>
        <dbReference type="Proteomes" id="UP000694560"/>
    </source>
</evidence>
<keyword evidence="6" id="KW-1185">Reference proteome</keyword>
<evidence type="ECO:0000313" key="5">
    <source>
        <dbReference type="Ensembl" id="ENSMCSP00000021541.1"/>
    </source>
</evidence>
<feature type="domain" description="PDZ" evidence="4">
    <location>
        <begin position="20"/>
        <end position="106"/>
    </location>
</feature>
<feature type="compositionally biased region" description="Basic and acidic residues" evidence="1">
    <location>
        <begin position="798"/>
        <end position="808"/>
    </location>
</feature>
<sequence>MKMRSWEKFLSMYLSFVLFGFVIKDSKRGFGIAVSGGRDNPHFENGETSIVISDVLPGGPADGLLQENDRVVIVNGTPMENVLHSFAVQQLRKSGKVATIVVKRPRKVQAAALKRSPSLDYEDRALDVVDDHADFDGKSARSGYSERSWHTGNGGRSQSWGNSLDQSYRDEQERGRNRSRDRDREYSYSRERSRGRSVDRSLDRDYRRDHSRGRSIDRDGGYERDYRGDYSPPSYSHGSLSDPRYGREMRSRSRDRLRSRSPSVLLTKGRHNEEYGLRLGSQIFIKEMTRTGLATKDGNLHEGDIILKINGTVTENMSLADARKLIEKSRGKLQLVVLRDRKQTLLNIPPLNDSDSEMDDISEIESNRSFSPQDDRLHHSDLDSHSSNEKLKEKPNAKDDPSSRMSRMGAMPTPFKSTSDIAASAVTAVDSNKELKYQDDPAVPQPKMASVQNAQKDGSSDRADFWRTRGQRSGAKKNLRKSREDLTAIVSVSTKFPAYERVQLREAGFKRPVVIFGPIADVAMEKLSNDLPHLYQTAKTEPRDAGSEKSTGVVRLNTVRQIIEQDKHALLDVTPKAVDLLNYTQWFPIVVFFNPDSKQGVKTMRQRLCSTSNKSSRKLYEQANKLKKTCSHLFTATINLNSANDSWYGSLKDTIQQQQGEAVWVSEGKMEGMEDDADDRMSYLTAMGADYLSCDSRLISDLEDTDGEGGAYTDNELDEPSEEPRISSVSRSSEPVHHEELEIAQKHPDIYAVPVKTQKSEQSWPQPMRPPEPQKPPVRPYLESRVSYGSDAEEEEEEYRRQLADHSKKGYYGQPARYRDTEL</sequence>
<feature type="compositionally biased region" description="Basic and acidic residues" evidence="1">
    <location>
        <begin position="244"/>
        <end position="258"/>
    </location>
</feature>
<dbReference type="SUPFAM" id="SSF52540">
    <property type="entry name" value="P-loop containing nucleoside triphosphate hydrolases"/>
    <property type="match status" value="1"/>
</dbReference>
<dbReference type="GO" id="GO:0045216">
    <property type="term" value="P:cell-cell junction organization"/>
    <property type="evidence" value="ECO:0007669"/>
    <property type="project" value="TreeGrafter"/>
</dbReference>
<name>A0A8C5UGD3_9PASS</name>
<dbReference type="CDD" id="cd06728">
    <property type="entry name" value="PDZ2_ZO1-like_ds"/>
    <property type="match status" value="1"/>
</dbReference>
<evidence type="ECO:0000256" key="1">
    <source>
        <dbReference type="SAM" id="MobiDB-lite"/>
    </source>
</evidence>
<feature type="domain" description="PDZ" evidence="4">
    <location>
        <begin position="263"/>
        <end position="341"/>
    </location>
</feature>
<feature type="compositionally biased region" description="Basic and acidic residues" evidence="1">
    <location>
        <begin position="167"/>
        <end position="228"/>
    </location>
</feature>
<dbReference type="FunFam" id="2.30.42.10:FF:000009">
    <property type="entry name" value="Putative tight junction protein ZO-1"/>
    <property type="match status" value="1"/>
</dbReference>
<dbReference type="GO" id="GO:0150105">
    <property type="term" value="P:protein localization to cell-cell junction"/>
    <property type="evidence" value="ECO:0007669"/>
    <property type="project" value="TreeGrafter"/>
</dbReference>
<dbReference type="Ensembl" id="ENSMCST00000022091.1">
    <property type="protein sequence ID" value="ENSMCSP00000021541.1"/>
    <property type="gene ID" value="ENSMCSG00000010542.1"/>
</dbReference>